<dbReference type="Gene3D" id="3.40.30.10">
    <property type="entry name" value="Glutaredoxin"/>
    <property type="match status" value="1"/>
</dbReference>
<dbReference type="SFLD" id="SFLDS00019">
    <property type="entry name" value="Glutathione_Transferase_(cytos"/>
    <property type="match status" value="1"/>
</dbReference>
<dbReference type="PROSITE" id="PS50405">
    <property type="entry name" value="GST_CTER"/>
    <property type="match status" value="1"/>
</dbReference>
<comment type="caution">
    <text evidence="3">The sequence shown here is derived from an EMBL/GenBank/DDBJ whole genome shotgun (WGS) entry which is preliminary data.</text>
</comment>
<dbReference type="SUPFAM" id="SSF47616">
    <property type="entry name" value="GST C-terminal domain-like"/>
    <property type="match status" value="1"/>
</dbReference>
<protein>
    <submittedName>
        <fullName evidence="3">Glutathione S-transferase family protein</fullName>
    </submittedName>
</protein>
<feature type="domain" description="GST C-terminal" evidence="2">
    <location>
        <begin position="87"/>
        <end position="209"/>
    </location>
</feature>
<reference evidence="3" key="1">
    <citation type="submission" date="2023-07" db="EMBL/GenBank/DDBJ databases">
        <title>Brevundimonas soil sp. nov., isolated from the soil of chemical plant.</title>
        <authorList>
            <person name="Wu N."/>
        </authorList>
    </citation>
    <scope>NUCLEOTIDE SEQUENCE</scope>
    <source>
        <strain evidence="3">XZ-24</strain>
    </source>
</reference>
<dbReference type="InterPro" id="IPR034345">
    <property type="entry name" value="Gtt2-like_N"/>
</dbReference>
<gene>
    <name evidence="3" type="ORF">Q0812_10070</name>
</gene>
<dbReference type="InterPro" id="IPR004045">
    <property type="entry name" value="Glutathione_S-Trfase_N"/>
</dbReference>
<keyword evidence="4" id="KW-1185">Reference proteome</keyword>
<dbReference type="InterPro" id="IPR040079">
    <property type="entry name" value="Glutathione_S-Trfase"/>
</dbReference>
<dbReference type="Pfam" id="PF13417">
    <property type="entry name" value="GST_N_3"/>
    <property type="match status" value="1"/>
</dbReference>
<dbReference type="InterPro" id="IPR036282">
    <property type="entry name" value="Glutathione-S-Trfase_C_sf"/>
</dbReference>
<evidence type="ECO:0000259" key="1">
    <source>
        <dbReference type="PROSITE" id="PS50404"/>
    </source>
</evidence>
<dbReference type="InterPro" id="IPR004046">
    <property type="entry name" value="GST_C"/>
</dbReference>
<dbReference type="SUPFAM" id="SSF52833">
    <property type="entry name" value="Thioredoxin-like"/>
    <property type="match status" value="1"/>
</dbReference>
<dbReference type="PROSITE" id="PS50404">
    <property type="entry name" value="GST_NTER"/>
    <property type="match status" value="1"/>
</dbReference>
<accession>A0ABT8SN33</accession>
<dbReference type="EMBL" id="JAUKTR010000004">
    <property type="protein sequence ID" value="MDO1559771.1"/>
    <property type="molecule type" value="Genomic_DNA"/>
</dbReference>
<sequence length="209" mass="23429">MKLYTTPMAPNPRRVAWLLAEKGVDDIEVVTVNLLTGEHRTPDYRAKAGSAHVPVLEFDDGGCIAESLAICRYLESLYPEPNLLGRDPRETAEIEMWTRRAELYLANPMMISVRFEHPALSALEPPNPEVGAYNRATAERMMKSLDRRLADQEWIAAGRFSLADIVAYTGIDFGRLVKYRPSKDLVHLNRWREAMKARPAAAAGMSMAG</sequence>
<dbReference type="PANTHER" id="PTHR44051:SF8">
    <property type="entry name" value="GLUTATHIONE S-TRANSFERASE GSTA"/>
    <property type="match status" value="1"/>
</dbReference>
<name>A0ABT8SN33_9CAUL</name>
<dbReference type="PANTHER" id="PTHR44051">
    <property type="entry name" value="GLUTATHIONE S-TRANSFERASE-RELATED"/>
    <property type="match status" value="1"/>
</dbReference>
<evidence type="ECO:0000259" key="2">
    <source>
        <dbReference type="PROSITE" id="PS50405"/>
    </source>
</evidence>
<dbReference type="InterPro" id="IPR036249">
    <property type="entry name" value="Thioredoxin-like_sf"/>
</dbReference>
<dbReference type="InterPro" id="IPR010987">
    <property type="entry name" value="Glutathione-S-Trfase_C-like"/>
</dbReference>
<proteinExistence type="predicted"/>
<evidence type="ECO:0000313" key="4">
    <source>
        <dbReference type="Proteomes" id="UP001169063"/>
    </source>
</evidence>
<evidence type="ECO:0000313" key="3">
    <source>
        <dbReference type="EMBL" id="MDO1559771.1"/>
    </source>
</evidence>
<dbReference type="Gene3D" id="1.20.1050.10">
    <property type="match status" value="1"/>
</dbReference>
<feature type="domain" description="GST N-terminal" evidence="1">
    <location>
        <begin position="1"/>
        <end position="82"/>
    </location>
</feature>
<dbReference type="Pfam" id="PF00043">
    <property type="entry name" value="GST_C"/>
    <property type="match status" value="1"/>
</dbReference>
<dbReference type="Proteomes" id="UP001169063">
    <property type="component" value="Unassembled WGS sequence"/>
</dbReference>
<dbReference type="SFLD" id="SFLDG00358">
    <property type="entry name" value="Main_(cytGST)"/>
    <property type="match status" value="1"/>
</dbReference>
<organism evidence="3 4">
    <name type="scientific">Peiella sedimenti</name>
    <dbReference type="NCBI Taxonomy" id="3061083"/>
    <lineage>
        <taxon>Bacteria</taxon>
        <taxon>Pseudomonadati</taxon>
        <taxon>Pseudomonadota</taxon>
        <taxon>Alphaproteobacteria</taxon>
        <taxon>Caulobacterales</taxon>
        <taxon>Caulobacteraceae</taxon>
        <taxon>Peiella</taxon>
    </lineage>
</organism>
<dbReference type="CDD" id="cd03051">
    <property type="entry name" value="GST_N_GTT2_like"/>
    <property type="match status" value="1"/>
</dbReference>
<dbReference type="RefSeq" id="WP_302110204.1">
    <property type="nucleotide sequence ID" value="NZ_JAUKTR010000004.1"/>
</dbReference>